<accession>A0ABN9VH30</accession>
<dbReference type="InterPro" id="IPR011992">
    <property type="entry name" value="EF-hand-dom_pair"/>
</dbReference>
<gene>
    <name evidence="14" type="ORF">PCOR1329_LOCUS57375</name>
</gene>
<evidence type="ECO:0000256" key="4">
    <source>
        <dbReference type="ARBA" id="ARBA00022837"/>
    </source>
</evidence>
<dbReference type="SMART" id="SM00100">
    <property type="entry name" value="cNMP"/>
    <property type="match status" value="1"/>
</dbReference>
<protein>
    <recommendedName>
        <fullName evidence="16">Calmodulin</fullName>
    </recommendedName>
</protein>
<evidence type="ECO:0000259" key="13">
    <source>
        <dbReference type="PROSITE" id="PS50222"/>
    </source>
</evidence>
<comment type="caution">
    <text evidence="14">The sequence shown here is derived from an EMBL/GenBank/DDBJ whole genome shotgun (WGS) entry which is preliminary data.</text>
</comment>
<dbReference type="Gene3D" id="1.10.287.70">
    <property type="match status" value="1"/>
</dbReference>
<evidence type="ECO:0000313" key="15">
    <source>
        <dbReference type="Proteomes" id="UP001189429"/>
    </source>
</evidence>
<keyword evidence="2" id="KW-0813">Transport</keyword>
<dbReference type="Proteomes" id="UP001189429">
    <property type="component" value="Unassembled WGS sequence"/>
</dbReference>
<dbReference type="SUPFAM" id="SSF81324">
    <property type="entry name" value="Voltage-gated potassium channels"/>
    <property type="match status" value="1"/>
</dbReference>
<dbReference type="Gene3D" id="1.10.238.10">
    <property type="entry name" value="EF-hand"/>
    <property type="match status" value="1"/>
</dbReference>
<dbReference type="InterPro" id="IPR014710">
    <property type="entry name" value="RmlC-like_jellyroll"/>
</dbReference>
<proteinExistence type="predicted"/>
<keyword evidence="9" id="KW-0407">Ion channel</keyword>
<feature type="region of interest" description="Disordered" evidence="10">
    <location>
        <begin position="487"/>
        <end position="538"/>
    </location>
</feature>
<keyword evidence="5 11" id="KW-1133">Transmembrane helix</keyword>
<name>A0ABN9VH30_9DINO</name>
<keyword evidence="7 11" id="KW-0472">Membrane</keyword>
<evidence type="ECO:0000313" key="14">
    <source>
        <dbReference type="EMBL" id="CAK0871597.1"/>
    </source>
</evidence>
<keyword evidence="3 11" id="KW-0812">Transmembrane</keyword>
<feature type="domain" description="Cyclic nucleotide-binding" evidence="12">
    <location>
        <begin position="230"/>
        <end position="335"/>
    </location>
</feature>
<evidence type="ECO:0000256" key="8">
    <source>
        <dbReference type="ARBA" id="ARBA00023286"/>
    </source>
</evidence>
<dbReference type="SUPFAM" id="SSF47473">
    <property type="entry name" value="EF-hand"/>
    <property type="match status" value="1"/>
</dbReference>
<evidence type="ECO:0000256" key="1">
    <source>
        <dbReference type="ARBA" id="ARBA00004141"/>
    </source>
</evidence>
<dbReference type="PANTHER" id="PTHR45638:SF11">
    <property type="entry name" value="CYCLIC NUCLEOTIDE-GATED CATION CHANNEL SUBUNIT A"/>
    <property type="match status" value="1"/>
</dbReference>
<dbReference type="SUPFAM" id="SSF51206">
    <property type="entry name" value="cAMP-binding domain-like"/>
    <property type="match status" value="1"/>
</dbReference>
<dbReference type="Gene3D" id="2.60.120.10">
    <property type="entry name" value="Jelly Rolls"/>
    <property type="match status" value="1"/>
</dbReference>
<dbReference type="InterPro" id="IPR018247">
    <property type="entry name" value="EF_Hand_1_Ca_BS"/>
</dbReference>
<reference evidence="14" key="1">
    <citation type="submission" date="2023-10" db="EMBL/GenBank/DDBJ databases">
        <authorList>
            <person name="Chen Y."/>
            <person name="Shah S."/>
            <person name="Dougan E. K."/>
            <person name="Thang M."/>
            <person name="Chan C."/>
        </authorList>
    </citation>
    <scope>NUCLEOTIDE SEQUENCE [LARGE SCALE GENOMIC DNA]</scope>
</reference>
<keyword evidence="4" id="KW-0106">Calcium</keyword>
<evidence type="ECO:0000256" key="7">
    <source>
        <dbReference type="ARBA" id="ARBA00023136"/>
    </source>
</evidence>
<dbReference type="InterPro" id="IPR000595">
    <property type="entry name" value="cNMP-bd_dom"/>
</dbReference>
<evidence type="ECO:0000256" key="5">
    <source>
        <dbReference type="ARBA" id="ARBA00022989"/>
    </source>
</evidence>
<dbReference type="PROSITE" id="PS00018">
    <property type="entry name" value="EF_HAND_1"/>
    <property type="match status" value="1"/>
</dbReference>
<dbReference type="InterPro" id="IPR050866">
    <property type="entry name" value="CNG_cation_channel"/>
</dbReference>
<dbReference type="InterPro" id="IPR002048">
    <property type="entry name" value="EF_hand_dom"/>
</dbReference>
<dbReference type="PROSITE" id="PS50222">
    <property type="entry name" value="EF_HAND_2"/>
    <property type="match status" value="1"/>
</dbReference>
<feature type="compositionally biased region" description="Basic and acidic residues" evidence="10">
    <location>
        <begin position="523"/>
        <end position="532"/>
    </location>
</feature>
<evidence type="ECO:0000256" key="11">
    <source>
        <dbReference type="SAM" id="Phobius"/>
    </source>
</evidence>
<comment type="subcellular location">
    <subcellularLocation>
        <location evidence="1">Membrane</location>
        <topology evidence="1">Multi-pass membrane protein</topology>
    </subcellularLocation>
</comment>
<feature type="region of interest" description="Disordered" evidence="10">
    <location>
        <begin position="570"/>
        <end position="597"/>
    </location>
</feature>
<evidence type="ECO:0000259" key="12">
    <source>
        <dbReference type="PROSITE" id="PS50042"/>
    </source>
</evidence>
<feature type="transmembrane region" description="Helical" evidence="11">
    <location>
        <begin position="55"/>
        <end position="76"/>
    </location>
</feature>
<evidence type="ECO:0000256" key="3">
    <source>
        <dbReference type="ARBA" id="ARBA00022692"/>
    </source>
</evidence>
<evidence type="ECO:0008006" key="16">
    <source>
        <dbReference type="Google" id="ProtNLM"/>
    </source>
</evidence>
<dbReference type="CDD" id="cd00038">
    <property type="entry name" value="CAP_ED"/>
    <property type="match status" value="1"/>
</dbReference>
<keyword evidence="15" id="KW-1185">Reference proteome</keyword>
<dbReference type="Pfam" id="PF00027">
    <property type="entry name" value="cNMP_binding"/>
    <property type="match status" value="1"/>
</dbReference>
<dbReference type="InterPro" id="IPR018490">
    <property type="entry name" value="cNMP-bd_dom_sf"/>
</dbReference>
<feature type="domain" description="EF-hand" evidence="13">
    <location>
        <begin position="410"/>
        <end position="445"/>
    </location>
</feature>
<sequence>MGWRGRPRSQRRQPQRCPLHPPRLTLLQLGKGWRMWRGGAARTQRSSFLEGGLRLFLMMAFWAHVVGCLQLLLGTLERSWGSRSWTDEMRIRDETCTVMYVESMYFAVLSLASVGYGDTLVTPGEHSLNSFFLLLGQLYAAKICADLTWLTATYNFSEAQYQARRAQMWIALQKMQVPSQLAGRVLAYQSYVAASTREDLSQAAFVGLSGNLKEELRIVAYRLLVCQAPFLRMQSKEVLSLIVSQLTDKVYLPLDVIMRTGDVGRELFFMRRGKAGVFNKLECLNSAGNPLLTVYSVGNYFGELGMLTGNPRSAWVVASTYCVCSVLPYEAVEILTQEVPGAFTVLVQSIVSRYKLKPSVTWSDISRRILAKFDVDDLEDAYEKFCALDGAGDEELSARNFDEALRRLKVPELDRKILWADMDEDNSGFVSQDEFTSKLITETARCDGSPDASRATSKATFDSFAWTARSNVPPDADRSDALSRRARMRQGTKEGQLRFQRSGSRHGTRRGTRHGTWSRSSRRHETGGREPMPRTAGNPEAARAFDAAGAQEQASRFLMELVLEAPCTLSGNGSGGREKTHFGSPQPGVPTHAHAGARSPIAHPLPFNMPCRGSSFHRLCKGGGARGFPRLPKVGRRRWVERSRRITDASSMPRNAQHGSCSSRRRPCIGGAVRLFDTVYSRLI</sequence>
<dbReference type="EMBL" id="CAUYUJ010017086">
    <property type="protein sequence ID" value="CAK0871597.1"/>
    <property type="molecule type" value="Genomic_DNA"/>
</dbReference>
<evidence type="ECO:0000256" key="2">
    <source>
        <dbReference type="ARBA" id="ARBA00022448"/>
    </source>
</evidence>
<evidence type="ECO:0000256" key="6">
    <source>
        <dbReference type="ARBA" id="ARBA00023065"/>
    </source>
</evidence>
<dbReference type="PROSITE" id="PS50042">
    <property type="entry name" value="CNMP_BINDING_3"/>
    <property type="match status" value="1"/>
</dbReference>
<organism evidence="14 15">
    <name type="scientific">Prorocentrum cordatum</name>
    <dbReference type="NCBI Taxonomy" id="2364126"/>
    <lineage>
        <taxon>Eukaryota</taxon>
        <taxon>Sar</taxon>
        <taxon>Alveolata</taxon>
        <taxon>Dinophyceae</taxon>
        <taxon>Prorocentrales</taxon>
        <taxon>Prorocentraceae</taxon>
        <taxon>Prorocentrum</taxon>
    </lineage>
</organism>
<feature type="compositionally biased region" description="Basic residues" evidence="10">
    <location>
        <begin position="503"/>
        <end position="513"/>
    </location>
</feature>
<evidence type="ECO:0000256" key="9">
    <source>
        <dbReference type="ARBA" id="ARBA00023303"/>
    </source>
</evidence>
<keyword evidence="8" id="KW-1071">Ligand-gated ion channel</keyword>
<dbReference type="InterPro" id="IPR018488">
    <property type="entry name" value="cNMP-bd_CS"/>
</dbReference>
<dbReference type="PANTHER" id="PTHR45638">
    <property type="entry name" value="CYCLIC NUCLEOTIDE-GATED CATION CHANNEL SUBUNIT A"/>
    <property type="match status" value="1"/>
</dbReference>
<keyword evidence="6" id="KW-0406">Ion transport</keyword>
<evidence type="ECO:0000256" key="10">
    <source>
        <dbReference type="SAM" id="MobiDB-lite"/>
    </source>
</evidence>
<dbReference type="PROSITE" id="PS00889">
    <property type="entry name" value="CNMP_BINDING_2"/>
    <property type="match status" value="1"/>
</dbReference>